<gene>
    <name evidence="5" type="ORF">F7O44_18995</name>
</gene>
<dbReference type="CDD" id="cd01392">
    <property type="entry name" value="HTH_LacI"/>
    <property type="match status" value="1"/>
</dbReference>
<dbReference type="SUPFAM" id="SSF53822">
    <property type="entry name" value="Periplasmic binding protein-like I"/>
    <property type="match status" value="1"/>
</dbReference>
<dbReference type="InterPro" id="IPR028082">
    <property type="entry name" value="Peripla_BP_I"/>
</dbReference>
<evidence type="ECO:0000256" key="1">
    <source>
        <dbReference type="ARBA" id="ARBA00023015"/>
    </source>
</evidence>
<dbReference type="Gene3D" id="3.40.50.2300">
    <property type="match status" value="2"/>
</dbReference>
<accession>A0A7K3M762</accession>
<dbReference type="CDD" id="cd06267">
    <property type="entry name" value="PBP1_LacI_sugar_binding-like"/>
    <property type="match status" value="1"/>
</dbReference>
<keyword evidence="6" id="KW-1185">Reference proteome</keyword>
<evidence type="ECO:0000313" key="6">
    <source>
        <dbReference type="Proteomes" id="UP000460435"/>
    </source>
</evidence>
<dbReference type="Pfam" id="PF13377">
    <property type="entry name" value="Peripla_BP_3"/>
    <property type="match status" value="1"/>
</dbReference>
<dbReference type="InterPro" id="IPR010982">
    <property type="entry name" value="Lambda_DNA-bd_dom_sf"/>
</dbReference>
<evidence type="ECO:0000313" key="5">
    <source>
        <dbReference type="EMBL" id="NDL59159.1"/>
    </source>
</evidence>
<dbReference type="PROSITE" id="PS50932">
    <property type="entry name" value="HTH_LACI_2"/>
    <property type="match status" value="1"/>
</dbReference>
<dbReference type="EMBL" id="WLZY01000006">
    <property type="protein sequence ID" value="NDL59159.1"/>
    <property type="molecule type" value="Genomic_DNA"/>
</dbReference>
<reference evidence="5 6" key="1">
    <citation type="submission" date="2019-11" db="EMBL/GenBank/DDBJ databases">
        <authorList>
            <person name="Li X.-J."/>
            <person name="Feng X.-M."/>
        </authorList>
    </citation>
    <scope>NUCLEOTIDE SEQUENCE [LARGE SCALE GENOMIC DNA]</scope>
    <source>
        <strain evidence="5 6">XMNu-373</strain>
    </source>
</reference>
<protein>
    <submittedName>
        <fullName evidence="5">LacI family DNA-binding transcriptional regulator</fullName>
    </submittedName>
</protein>
<comment type="caution">
    <text evidence="5">The sequence shown here is derived from an EMBL/GenBank/DDBJ whole genome shotgun (WGS) entry which is preliminary data.</text>
</comment>
<dbReference type="SUPFAM" id="SSF47413">
    <property type="entry name" value="lambda repressor-like DNA-binding domains"/>
    <property type="match status" value="1"/>
</dbReference>
<dbReference type="GO" id="GO:0003700">
    <property type="term" value="F:DNA-binding transcription factor activity"/>
    <property type="evidence" value="ECO:0007669"/>
    <property type="project" value="TreeGrafter"/>
</dbReference>
<dbReference type="Pfam" id="PF00356">
    <property type="entry name" value="LacI"/>
    <property type="match status" value="1"/>
</dbReference>
<feature type="domain" description="HTH lacI-type" evidence="4">
    <location>
        <begin position="1"/>
        <end position="53"/>
    </location>
</feature>
<evidence type="ECO:0000256" key="3">
    <source>
        <dbReference type="ARBA" id="ARBA00023163"/>
    </source>
</evidence>
<dbReference type="GO" id="GO:0000976">
    <property type="term" value="F:transcription cis-regulatory region binding"/>
    <property type="evidence" value="ECO:0007669"/>
    <property type="project" value="TreeGrafter"/>
</dbReference>
<dbReference type="SMART" id="SM00354">
    <property type="entry name" value="HTH_LACI"/>
    <property type="match status" value="1"/>
</dbReference>
<keyword evidence="2 5" id="KW-0238">DNA-binding</keyword>
<evidence type="ECO:0000259" key="4">
    <source>
        <dbReference type="PROSITE" id="PS50932"/>
    </source>
</evidence>
<dbReference type="PANTHER" id="PTHR30146">
    <property type="entry name" value="LACI-RELATED TRANSCRIPTIONAL REPRESSOR"/>
    <property type="match status" value="1"/>
</dbReference>
<dbReference type="PANTHER" id="PTHR30146:SF109">
    <property type="entry name" value="HTH-TYPE TRANSCRIPTIONAL REGULATOR GALS"/>
    <property type="match status" value="1"/>
</dbReference>
<organism evidence="5 6">
    <name type="scientific">Phytoactinopolyspora mesophila</name>
    <dbReference type="NCBI Taxonomy" id="2650750"/>
    <lineage>
        <taxon>Bacteria</taxon>
        <taxon>Bacillati</taxon>
        <taxon>Actinomycetota</taxon>
        <taxon>Actinomycetes</taxon>
        <taxon>Jiangellales</taxon>
        <taxon>Jiangellaceae</taxon>
        <taxon>Phytoactinopolyspora</taxon>
    </lineage>
</organism>
<sequence>MNDVARTAGVGLKTVSRVVNGEPRVRPETARKVHAAITKLGFRRHEGARWLRQGSTACIGMVLEDMADPFYSMLTRAVEQVARAKGFLVFTGSSEADPAQERELAQAFCARRVDGLVIAPASQDHRYLEPELQAGVVVVFVDRPAQNIDADAVLADNAGGVRAGIAHLLSQGHRRIGFLGDTPEIFTAAQRLRGYQEALAAAGLPFDESLVAMGRPEQGFVRMSFDRFFAGPEPVSALFTGNNRATVAALRELATRTERPALVGFDDFELADLLHPAITVVKQDAAAIGRTAADLLFRRISGDDGPARTIELSTQLIPRGSGEVTP</sequence>
<keyword evidence="3" id="KW-0804">Transcription</keyword>
<name>A0A7K3M762_9ACTN</name>
<dbReference type="InterPro" id="IPR046335">
    <property type="entry name" value="LacI/GalR-like_sensor"/>
</dbReference>
<dbReference type="AlphaFoldDB" id="A0A7K3M762"/>
<dbReference type="PROSITE" id="PS00356">
    <property type="entry name" value="HTH_LACI_1"/>
    <property type="match status" value="1"/>
</dbReference>
<dbReference type="InterPro" id="IPR000843">
    <property type="entry name" value="HTH_LacI"/>
</dbReference>
<dbReference type="Gene3D" id="1.10.260.40">
    <property type="entry name" value="lambda repressor-like DNA-binding domains"/>
    <property type="match status" value="1"/>
</dbReference>
<proteinExistence type="predicted"/>
<keyword evidence="1" id="KW-0805">Transcription regulation</keyword>
<dbReference type="Proteomes" id="UP000460435">
    <property type="component" value="Unassembled WGS sequence"/>
</dbReference>
<evidence type="ECO:0000256" key="2">
    <source>
        <dbReference type="ARBA" id="ARBA00023125"/>
    </source>
</evidence>